<dbReference type="OrthoDB" id="9776313at2"/>
<dbReference type="InterPro" id="IPR051207">
    <property type="entry name" value="ComplexI_NDUFA9_subunit"/>
</dbReference>
<dbReference type="PANTHER" id="PTHR12126">
    <property type="entry name" value="NADH-UBIQUINONE OXIDOREDUCTASE 39 KDA SUBUNIT-RELATED"/>
    <property type="match status" value="1"/>
</dbReference>
<dbReference type="Proteomes" id="UP000266693">
    <property type="component" value="Unassembled WGS sequence"/>
</dbReference>
<protein>
    <submittedName>
        <fullName evidence="2">Complex I NDUFA9 subunit family protein</fullName>
    </submittedName>
</protein>
<dbReference type="InterPro" id="IPR001509">
    <property type="entry name" value="Epimerase_deHydtase"/>
</dbReference>
<gene>
    <name evidence="2" type="ORF">D1610_08700</name>
</gene>
<dbReference type="GO" id="GO:0044877">
    <property type="term" value="F:protein-containing complex binding"/>
    <property type="evidence" value="ECO:0007669"/>
    <property type="project" value="TreeGrafter"/>
</dbReference>
<dbReference type="SUPFAM" id="SSF51735">
    <property type="entry name" value="NAD(P)-binding Rossmann-fold domains"/>
    <property type="match status" value="1"/>
</dbReference>
<sequence>MKDRLVTVIGGGGFLGRYVVRDLLNVGARVRIAERDPRRALFLKPQGGLGQTQFVAADVTRPDTLARAIQGSHAVVNLAGSFADPDGVQAKGAGHVAAAAADAGASALAHISAIGTDAESESAYGRSKAEGEAAVRGAFPQATILRPSIMFGREDQFINRFARMLALPVVPVVRPGVKFQPVFVGDAASAVAAALADPGAHGGKTYELGGPDVLSMDDLFRWIADRTGRHPNFVDLPDTAAKIIARLPGSPISWDQWLMLQRDNVVTGENGLTVLGVERTPLDAVAPGWLVQYRRHGRFAKTVAG</sequence>
<dbReference type="EMBL" id="QWLV01000003">
    <property type="protein sequence ID" value="RHW17772.1"/>
    <property type="molecule type" value="Genomic_DNA"/>
</dbReference>
<evidence type="ECO:0000259" key="1">
    <source>
        <dbReference type="Pfam" id="PF01370"/>
    </source>
</evidence>
<accession>A0A396RR55</accession>
<reference evidence="2 3" key="1">
    <citation type="submission" date="2018-08" db="EMBL/GenBank/DDBJ databases">
        <title>The multiple taxonomic identification of Sphingomonas gilva.</title>
        <authorList>
            <person name="Zhu D."/>
            <person name="Zheng S."/>
        </authorList>
    </citation>
    <scope>NUCLEOTIDE SEQUENCE [LARGE SCALE GENOMIC DNA]</scope>
    <source>
        <strain evidence="2 3">ZDH117</strain>
    </source>
</reference>
<dbReference type="RefSeq" id="WP_118864038.1">
    <property type="nucleotide sequence ID" value="NZ_QWLV01000003.1"/>
</dbReference>
<keyword evidence="3" id="KW-1185">Reference proteome</keyword>
<proteinExistence type="predicted"/>
<dbReference type="PANTHER" id="PTHR12126:SF11">
    <property type="entry name" value="NADH DEHYDROGENASE [UBIQUINONE] 1 ALPHA SUBCOMPLEX SUBUNIT 9, MITOCHONDRIAL"/>
    <property type="match status" value="1"/>
</dbReference>
<dbReference type="InterPro" id="IPR036291">
    <property type="entry name" value="NAD(P)-bd_dom_sf"/>
</dbReference>
<comment type="caution">
    <text evidence="2">The sequence shown here is derived from an EMBL/GenBank/DDBJ whole genome shotgun (WGS) entry which is preliminary data.</text>
</comment>
<dbReference type="Pfam" id="PF01370">
    <property type="entry name" value="Epimerase"/>
    <property type="match status" value="1"/>
</dbReference>
<name>A0A396RR55_9SPHN</name>
<dbReference type="CDD" id="cd05271">
    <property type="entry name" value="NDUFA9_like_SDR_a"/>
    <property type="match status" value="1"/>
</dbReference>
<organism evidence="2 3">
    <name type="scientific">Sphingomonas gilva</name>
    <dbReference type="NCBI Taxonomy" id="2305907"/>
    <lineage>
        <taxon>Bacteria</taxon>
        <taxon>Pseudomonadati</taxon>
        <taxon>Pseudomonadota</taxon>
        <taxon>Alphaproteobacteria</taxon>
        <taxon>Sphingomonadales</taxon>
        <taxon>Sphingomonadaceae</taxon>
        <taxon>Sphingomonas</taxon>
    </lineage>
</organism>
<dbReference type="AlphaFoldDB" id="A0A396RR55"/>
<evidence type="ECO:0000313" key="3">
    <source>
        <dbReference type="Proteomes" id="UP000266693"/>
    </source>
</evidence>
<evidence type="ECO:0000313" key="2">
    <source>
        <dbReference type="EMBL" id="RHW17772.1"/>
    </source>
</evidence>
<dbReference type="Gene3D" id="3.40.50.720">
    <property type="entry name" value="NAD(P)-binding Rossmann-like Domain"/>
    <property type="match status" value="1"/>
</dbReference>
<feature type="domain" description="NAD-dependent epimerase/dehydratase" evidence="1">
    <location>
        <begin position="6"/>
        <end position="209"/>
    </location>
</feature>